<keyword evidence="3" id="KW-1185">Reference proteome</keyword>
<evidence type="ECO:0000313" key="2">
    <source>
        <dbReference type="EMBL" id="OQV20385.1"/>
    </source>
</evidence>
<evidence type="ECO:0000313" key="3">
    <source>
        <dbReference type="Proteomes" id="UP000192578"/>
    </source>
</evidence>
<feature type="compositionally biased region" description="Basic residues" evidence="1">
    <location>
        <begin position="91"/>
        <end position="101"/>
    </location>
</feature>
<dbReference type="Proteomes" id="UP000192578">
    <property type="component" value="Unassembled WGS sequence"/>
</dbReference>
<proteinExistence type="predicted"/>
<feature type="compositionally biased region" description="Basic and acidic residues" evidence="1">
    <location>
        <begin position="10"/>
        <end position="22"/>
    </location>
</feature>
<comment type="caution">
    <text evidence="2">The sequence shown here is derived from an EMBL/GenBank/DDBJ whole genome shotgun (WGS) entry which is preliminary data.</text>
</comment>
<feature type="region of interest" description="Disordered" evidence="1">
    <location>
        <begin position="84"/>
        <end position="123"/>
    </location>
</feature>
<feature type="region of interest" description="Disordered" evidence="1">
    <location>
        <begin position="1"/>
        <end position="33"/>
    </location>
</feature>
<dbReference type="EMBL" id="MTYJ01000031">
    <property type="protein sequence ID" value="OQV20385.1"/>
    <property type="molecule type" value="Genomic_DNA"/>
</dbReference>
<evidence type="ECO:0000256" key="1">
    <source>
        <dbReference type="SAM" id="MobiDB-lite"/>
    </source>
</evidence>
<organism evidence="2 3">
    <name type="scientific">Hypsibius exemplaris</name>
    <name type="common">Freshwater tardigrade</name>
    <dbReference type="NCBI Taxonomy" id="2072580"/>
    <lineage>
        <taxon>Eukaryota</taxon>
        <taxon>Metazoa</taxon>
        <taxon>Ecdysozoa</taxon>
        <taxon>Tardigrada</taxon>
        <taxon>Eutardigrada</taxon>
        <taxon>Parachela</taxon>
        <taxon>Hypsibioidea</taxon>
        <taxon>Hypsibiidae</taxon>
        <taxon>Hypsibius</taxon>
    </lineage>
</organism>
<gene>
    <name evidence="2" type="ORF">BV898_05672</name>
</gene>
<sequence>METSSQSDAVQDKPDHDSHEEVPQTDTAASDVPCIEDRLEVIASTGDGVGEDKGVPMLVIDDSAEDGELVEGCAAMGSVEEVLSTADGKGKSKRKQTAKPVKRIEKGDPSQAKIRAVRATRRR</sequence>
<name>A0A1W0WYZ6_HYPEX</name>
<dbReference type="AlphaFoldDB" id="A0A1W0WYZ6"/>
<protein>
    <submittedName>
        <fullName evidence="2">Uncharacterized protein</fullName>
    </submittedName>
</protein>
<accession>A0A1W0WYZ6</accession>
<reference evidence="3" key="1">
    <citation type="submission" date="2017-01" db="EMBL/GenBank/DDBJ databases">
        <title>Comparative genomics of anhydrobiosis in the tardigrade Hypsibius dujardini.</title>
        <authorList>
            <person name="Yoshida Y."/>
            <person name="Koutsovoulos G."/>
            <person name="Laetsch D."/>
            <person name="Stevens L."/>
            <person name="Kumar S."/>
            <person name="Horikawa D."/>
            <person name="Ishino K."/>
            <person name="Komine S."/>
            <person name="Tomita M."/>
            <person name="Blaxter M."/>
            <person name="Arakawa K."/>
        </authorList>
    </citation>
    <scope>NUCLEOTIDE SEQUENCE [LARGE SCALE GENOMIC DNA]</scope>
    <source>
        <strain evidence="3">Z151</strain>
    </source>
</reference>